<comment type="subcellular location">
    <subcellularLocation>
        <location evidence="1 8">Cell outer membrane</location>
        <topology evidence="1 8">Multi-pass membrane protein</topology>
    </subcellularLocation>
</comment>
<evidence type="ECO:0000256" key="8">
    <source>
        <dbReference type="PROSITE-ProRule" id="PRU01360"/>
    </source>
</evidence>
<evidence type="ECO:0000256" key="9">
    <source>
        <dbReference type="RuleBase" id="RU003357"/>
    </source>
</evidence>
<keyword evidence="4 8" id="KW-0812">Transmembrane</keyword>
<dbReference type="PROSITE" id="PS52016">
    <property type="entry name" value="TONB_DEPENDENT_REC_3"/>
    <property type="match status" value="1"/>
</dbReference>
<dbReference type="GO" id="GO:0009279">
    <property type="term" value="C:cell outer membrane"/>
    <property type="evidence" value="ECO:0007669"/>
    <property type="project" value="UniProtKB-SubCell"/>
</dbReference>
<dbReference type="Proteomes" id="UP000248536">
    <property type="component" value="Chromosome"/>
</dbReference>
<dbReference type="Pfam" id="PF13715">
    <property type="entry name" value="CarbopepD_reg_2"/>
    <property type="match status" value="1"/>
</dbReference>
<evidence type="ECO:0000259" key="11">
    <source>
        <dbReference type="Pfam" id="PF07715"/>
    </source>
</evidence>
<dbReference type="InterPro" id="IPR037066">
    <property type="entry name" value="Plug_dom_sf"/>
</dbReference>
<dbReference type="EMBL" id="CP030104">
    <property type="protein sequence ID" value="AWX45338.1"/>
    <property type="molecule type" value="Genomic_DNA"/>
</dbReference>
<keyword evidence="12" id="KW-0675">Receptor</keyword>
<dbReference type="Gene3D" id="2.60.40.1120">
    <property type="entry name" value="Carboxypeptidase-like, regulatory domain"/>
    <property type="match status" value="1"/>
</dbReference>
<evidence type="ECO:0000256" key="3">
    <source>
        <dbReference type="ARBA" id="ARBA00022452"/>
    </source>
</evidence>
<organism evidence="12 13">
    <name type="scientific">Flagellimonas maritima</name>
    <dbReference type="NCBI Taxonomy" id="1383885"/>
    <lineage>
        <taxon>Bacteria</taxon>
        <taxon>Pseudomonadati</taxon>
        <taxon>Bacteroidota</taxon>
        <taxon>Flavobacteriia</taxon>
        <taxon>Flavobacteriales</taxon>
        <taxon>Flavobacteriaceae</taxon>
        <taxon>Flagellimonas</taxon>
    </lineage>
</organism>
<evidence type="ECO:0000256" key="5">
    <source>
        <dbReference type="ARBA" id="ARBA00023077"/>
    </source>
</evidence>
<dbReference type="AlphaFoldDB" id="A0A2Z4LVC3"/>
<evidence type="ECO:0000313" key="12">
    <source>
        <dbReference type="EMBL" id="AWX45338.1"/>
    </source>
</evidence>
<dbReference type="OrthoDB" id="9768177at2"/>
<comment type="similarity">
    <text evidence="8 9">Belongs to the TonB-dependent receptor family.</text>
</comment>
<feature type="domain" description="TonB-dependent receptor-like beta-barrel" evidence="10">
    <location>
        <begin position="397"/>
        <end position="774"/>
    </location>
</feature>
<dbReference type="Pfam" id="PF00593">
    <property type="entry name" value="TonB_dep_Rec_b-barrel"/>
    <property type="match status" value="1"/>
</dbReference>
<gene>
    <name evidence="12" type="ORF">HME9304_02351</name>
</gene>
<dbReference type="SUPFAM" id="SSF56935">
    <property type="entry name" value="Porins"/>
    <property type="match status" value="1"/>
</dbReference>
<accession>A0A2Z4LVC3</accession>
<name>A0A2Z4LVC3_9FLAO</name>
<evidence type="ECO:0000259" key="10">
    <source>
        <dbReference type="Pfam" id="PF00593"/>
    </source>
</evidence>
<dbReference type="RefSeq" id="WP_112378740.1">
    <property type="nucleotide sequence ID" value="NZ_CP030104.1"/>
</dbReference>
<proteinExistence type="inferred from homology"/>
<keyword evidence="3 8" id="KW-1134">Transmembrane beta strand</keyword>
<protein>
    <submittedName>
        <fullName evidence="12">TonB-dependent receptor SusC</fullName>
    </submittedName>
</protein>
<dbReference type="SUPFAM" id="SSF49464">
    <property type="entry name" value="Carboxypeptidase regulatory domain-like"/>
    <property type="match status" value="1"/>
</dbReference>
<dbReference type="InterPro" id="IPR000531">
    <property type="entry name" value="Beta-barrel_TonB"/>
</dbReference>
<dbReference type="InterPro" id="IPR023997">
    <property type="entry name" value="TonB-dep_OMP_SusC/RagA_CS"/>
</dbReference>
<dbReference type="Gene3D" id="2.170.130.10">
    <property type="entry name" value="TonB-dependent receptor, plug domain"/>
    <property type="match status" value="1"/>
</dbReference>
<keyword evidence="7 8" id="KW-0998">Cell outer membrane</keyword>
<keyword evidence="6 8" id="KW-0472">Membrane</keyword>
<dbReference type="Gene3D" id="2.40.170.20">
    <property type="entry name" value="TonB-dependent receptor, beta-barrel domain"/>
    <property type="match status" value="1"/>
</dbReference>
<reference evidence="12 13" key="1">
    <citation type="submission" date="2018-06" db="EMBL/GenBank/DDBJ databases">
        <title>Spongiibacterium sp. HME9304 Genome sequencing and assembly.</title>
        <authorList>
            <person name="Kang H."/>
            <person name="Kim H."/>
            <person name="Joh K."/>
        </authorList>
    </citation>
    <scope>NUCLEOTIDE SEQUENCE [LARGE SCALE GENOMIC DNA]</scope>
    <source>
        <strain evidence="12 13">HME9304</strain>
    </source>
</reference>
<dbReference type="InterPro" id="IPR023996">
    <property type="entry name" value="TonB-dep_OMP_SusC/RagA"/>
</dbReference>
<dbReference type="NCBIfam" id="TIGR04057">
    <property type="entry name" value="SusC_RagA_signa"/>
    <property type="match status" value="1"/>
</dbReference>
<evidence type="ECO:0000313" key="13">
    <source>
        <dbReference type="Proteomes" id="UP000248536"/>
    </source>
</evidence>
<evidence type="ECO:0000256" key="4">
    <source>
        <dbReference type="ARBA" id="ARBA00022692"/>
    </source>
</evidence>
<dbReference type="InterPro" id="IPR036942">
    <property type="entry name" value="Beta-barrel_TonB_sf"/>
</dbReference>
<evidence type="ECO:0000256" key="2">
    <source>
        <dbReference type="ARBA" id="ARBA00022448"/>
    </source>
</evidence>
<keyword evidence="5 9" id="KW-0798">TonB box</keyword>
<sequence>MKILQKFLLVLLFGFPIGILAQISVSGTVIDQTTGLPLPGASVVIKGTSTGTTTDFDGLYQITANTGDILQFSYVGFSVLELTVDGPTLDAALSEDTQMLDEIVVIGYGTTTKKDATGAVVGVTEEELNQGFIASPQDLLIGKAAGVNITTNGGAPGSGSQIRIRGGSSLDASNDPLIIIDGVPLDSPGLDEQRNSGSRNVFDFVNPNDISSFSILKDASATAIYGSRASNGVIIITTKKGKTGELKFSLNTSASVNTLSNTIGVFSASDYREIIADRFPNRVSDLGSADTNWQEQIFETALGTDTNFSVSGGIMGIPFRASVGYTQQDGILRTEALERTTASLNITPRLFDDKLKIELNARGAYTENNFAETGAIGSALEFDPTQPVFDPTLPAGLFDYYEENGSATTNTVTNPVAQLTLRDNQAIARRFVGNAKFDYNLHFFPDITATLNLGIDKSIGDGTDFQPPTISSQLLEGGRTRNFEQDEENKLMDIYFKYDKDLDKINSRLDFTAGYSYQNFYEDRMSVDLRGDGVGGPLVIKTILESNIQSFFGRFNYAFNDKYLLTLTYRRDGSSRFGGDNRWGNFPAAAFAWNISDENFLKDSETLSNLKLRLGWGITGQQDVLQGTDTQPFLPQFSPSQNGASGQLGGFVTTLRAQPFDANIKWEETTTYNIGLDYGLFNNRISGALELYYRETEDLLSTVNVAAGSNLTNRLPTNIGSLTNKGVEFFLDAAVFKNEDFSWNLGFNFAYNENEVDRLFQTGNEPGTGIPVSGTSLIGIGGDDGAQWHIVGQPTRSYFVFEQVYDENGVPLEGVVRDLNNDGQINDLDRRAYKQAAPLVTLGLNSRFNYKEWDFSFSARANYGNYNYNGIDLNRGNYRNLNIGQDLRNVATSVLRSNFEGTRDEITFSDYYVRDASFIRMDNMTLGYTVDKLWKENTRMRIFSTLQNVFVITDYDGLDPEITNGIDNNIYPRPFTVQVGLSLDF</sequence>
<keyword evidence="2 8" id="KW-0813">Transport</keyword>
<evidence type="ECO:0000256" key="1">
    <source>
        <dbReference type="ARBA" id="ARBA00004571"/>
    </source>
</evidence>
<feature type="domain" description="TonB-dependent receptor plug" evidence="11">
    <location>
        <begin position="113"/>
        <end position="233"/>
    </location>
</feature>
<dbReference type="Pfam" id="PF07715">
    <property type="entry name" value="Plug"/>
    <property type="match status" value="1"/>
</dbReference>
<dbReference type="KEGG" id="spon:HME9304_02351"/>
<dbReference type="InterPro" id="IPR012910">
    <property type="entry name" value="Plug_dom"/>
</dbReference>
<dbReference type="InterPro" id="IPR008969">
    <property type="entry name" value="CarboxyPept-like_regulatory"/>
</dbReference>
<evidence type="ECO:0000256" key="7">
    <source>
        <dbReference type="ARBA" id="ARBA00023237"/>
    </source>
</evidence>
<dbReference type="InterPro" id="IPR039426">
    <property type="entry name" value="TonB-dep_rcpt-like"/>
</dbReference>
<keyword evidence="13" id="KW-1185">Reference proteome</keyword>
<dbReference type="NCBIfam" id="TIGR04056">
    <property type="entry name" value="OMP_RagA_SusC"/>
    <property type="match status" value="1"/>
</dbReference>
<evidence type="ECO:0000256" key="6">
    <source>
        <dbReference type="ARBA" id="ARBA00023136"/>
    </source>
</evidence>